<organism evidence="1 2">
    <name type="scientific">Flavobacterium johnsoniae</name>
    <name type="common">Cytophaga johnsonae</name>
    <dbReference type="NCBI Taxonomy" id="986"/>
    <lineage>
        <taxon>Bacteria</taxon>
        <taxon>Pseudomonadati</taxon>
        <taxon>Bacteroidota</taxon>
        <taxon>Flavobacteriia</taxon>
        <taxon>Flavobacteriales</taxon>
        <taxon>Flavobacteriaceae</taxon>
        <taxon>Flavobacterium</taxon>
    </lineage>
</organism>
<dbReference type="Proteomes" id="UP000182826">
    <property type="component" value="Unassembled WGS sequence"/>
</dbReference>
<dbReference type="OrthoDB" id="1454386at2"/>
<evidence type="ECO:0000313" key="1">
    <source>
        <dbReference type="EMBL" id="OIV40616.1"/>
    </source>
</evidence>
<proteinExistence type="predicted"/>
<reference evidence="1 2" key="1">
    <citation type="submission" date="2016-10" db="EMBL/GenBank/DDBJ databases">
        <title>Draft Genome Sequence of Rhizobacteria Flavobacterium johnsoniae CI04.</title>
        <authorList>
            <person name="Bravo J.I."/>
            <person name="Lozano G.L."/>
            <person name="Handelsman J."/>
        </authorList>
    </citation>
    <scope>NUCLEOTIDE SEQUENCE [LARGE SCALE GENOMIC DNA]</scope>
    <source>
        <strain evidence="1 2">CI04</strain>
    </source>
</reference>
<dbReference type="EMBL" id="MLFK01000009">
    <property type="protein sequence ID" value="OIV40616.1"/>
    <property type="molecule type" value="Genomic_DNA"/>
</dbReference>
<dbReference type="RefSeq" id="WP_071637818.1">
    <property type="nucleotide sequence ID" value="NZ_MLFK01000009.1"/>
</dbReference>
<dbReference type="AlphaFoldDB" id="A0A1J7CGD0"/>
<accession>A0A1J7CGD0</accession>
<gene>
    <name evidence="1" type="ORF">BKM63_17270</name>
</gene>
<comment type="caution">
    <text evidence="1">The sequence shown here is derived from an EMBL/GenBank/DDBJ whole genome shotgun (WGS) entry which is preliminary data.</text>
</comment>
<sequence>MKYKNKPFPLIDDIFELRSPNEKYVFTPLVSITFKNHPVLNNNSFHFISVWDTGSYIEDYFDDSRPDPRVIRFKYKNNKYSNLSNLNFPFISELKRAYQIIESNFIENLDYYLTPKGNKEFADTLSKGCELVHSANTNFDKVESGYYFEKITKYLYTKKKFEKFNNINSDFTYSETFIGLTTTKEEVISEFHFDGKDKSEIIKNILARPNWIQAPEKLNYENMIFIGSVSESDFTNGTAELYLFWDKENDFVYQISQWT</sequence>
<evidence type="ECO:0000313" key="2">
    <source>
        <dbReference type="Proteomes" id="UP000182826"/>
    </source>
</evidence>
<keyword evidence="2" id="KW-1185">Reference proteome</keyword>
<name>A0A1J7CGD0_FLAJO</name>
<protein>
    <submittedName>
        <fullName evidence="1">Uncharacterized protein</fullName>
    </submittedName>
</protein>